<sequence length="289" mass="33178">MNDQLTVVNELNILGQQYIAGYQFTGIEGGFGEGKKALLVKEIAEIHSQPLGEINRRINDNRIRFKDGLDIADLKNDGFEPSLLNSLGFSNRDIAISKSIYLLSERGYAKLLKILEDDTAWELYDQFVDGYFNMREQKVNATQLSPELQMFNQMFTVLANQEIEQKRLSKEVTETKEKVENISEIVALNTTDWRKDVNRILNRIAIKQGGYEMYKTIKNESYDMLDQRAGSNLQRRLTNKQKNMALEGVTKSRINKVSKLDVIGEDKKLLEIYLAVVKDMAFKYQVQAS</sequence>
<reference evidence="2 3" key="1">
    <citation type="submission" date="2012-12" db="EMBL/GenBank/DDBJ databases">
        <title>The Genome Sequence of Bacillus cereus HuB4-4.</title>
        <authorList>
            <consortium name="The Broad Institute Genome Sequencing Platform"/>
            <consortium name="The Broad Institute Genome Sequencing Center for Infectious Disease"/>
            <person name="Feldgarden M."/>
            <person name="Van der Auwera G.A."/>
            <person name="Mahillon J."/>
            <person name="Duprez V."/>
            <person name="Timmery S."/>
            <person name="Mattelet C."/>
            <person name="Dierick K."/>
            <person name="Sun M."/>
            <person name="Yu Z."/>
            <person name="Zhu L."/>
            <person name="Hu X."/>
            <person name="Shank E.B."/>
            <person name="Swiecicka I."/>
            <person name="Hansen B.M."/>
            <person name="Andrup L."/>
            <person name="Walker B."/>
            <person name="Young S.K."/>
            <person name="Zeng Q."/>
            <person name="Gargeya S."/>
            <person name="Fitzgerald M."/>
            <person name="Haas B."/>
            <person name="Abouelleil A."/>
            <person name="Alvarado L."/>
            <person name="Arachchi H.M."/>
            <person name="Berlin A.M."/>
            <person name="Chapman S.B."/>
            <person name="Dewar J."/>
            <person name="Goldberg J."/>
            <person name="Griggs A."/>
            <person name="Gujja S."/>
            <person name="Hansen M."/>
            <person name="Howarth C."/>
            <person name="Imamovic A."/>
            <person name="Larimer J."/>
            <person name="McCowan C."/>
            <person name="Murphy C."/>
            <person name="Neiman D."/>
            <person name="Pearson M."/>
            <person name="Priest M."/>
            <person name="Roberts A."/>
            <person name="Saif S."/>
            <person name="Shea T."/>
            <person name="Sisk P."/>
            <person name="Sykes S."/>
            <person name="Wortman J."/>
            <person name="Nusbaum C."/>
            <person name="Birren B."/>
        </authorList>
    </citation>
    <scope>NUCLEOTIDE SEQUENCE [LARGE SCALE GENOMIC DNA]</scope>
    <source>
        <strain evidence="2 3">HuB4-4</strain>
    </source>
</reference>
<evidence type="ECO:0000313" key="3">
    <source>
        <dbReference type="Proteomes" id="UP000014009"/>
    </source>
</evidence>
<dbReference type="AlphaFoldDB" id="A0A9W5QS89"/>
<dbReference type="InterPro" id="IPR018873">
    <property type="entry name" value="KilA-N_DNA-bd_domain"/>
</dbReference>
<dbReference type="Proteomes" id="UP000014009">
    <property type="component" value="Unassembled WGS sequence"/>
</dbReference>
<dbReference type="RefSeq" id="WP_016098899.1">
    <property type="nucleotide sequence ID" value="NZ_KB976537.1"/>
</dbReference>
<organism evidence="2 3">
    <name type="scientific">Bacillus cereus HuB4-4</name>
    <dbReference type="NCBI Taxonomy" id="1053211"/>
    <lineage>
        <taxon>Bacteria</taxon>
        <taxon>Bacillati</taxon>
        <taxon>Bacillota</taxon>
        <taxon>Bacilli</taxon>
        <taxon>Bacillales</taxon>
        <taxon>Bacillaceae</taxon>
        <taxon>Bacillus</taxon>
        <taxon>Bacillus cereus group</taxon>
    </lineage>
</organism>
<dbReference type="Pfam" id="PF10543">
    <property type="entry name" value="ORF6N"/>
    <property type="match status" value="1"/>
</dbReference>
<comment type="caution">
    <text evidence="2">The sequence shown here is derived from an EMBL/GenBank/DDBJ whole genome shotgun (WGS) entry which is preliminary data.</text>
</comment>
<evidence type="ECO:0000259" key="1">
    <source>
        <dbReference type="Pfam" id="PF10543"/>
    </source>
</evidence>
<accession>A0A9W5QS89</accession>
<dbReference type="EMBL" id="AHEF01000074">
    <property type="protein sequence ID" value="EOP85995.1"/>
    <property type="molecule type" value="Genomic_DNA"/>
</dbReference>
<feature type="domain" description="KilA-N DNA-binding" evidence="1">
    <location>
        <begin position="34"/>
        <end position="114"/>
    </location>
</feature>
<gene>
    <name evidence="2" type="ORF">IGM_04370</name>
</gene>
<proteinExistence type="predicted"/>
<protein>
    <recommendedName>
        <fullName evidence="1">KilA-N DNA-binding domain-containing protein</fullName>
    </recommendedName>
</protein>
<name>A0A9W5QS89_BACCE</name>
<evidence type="ECO:0000313" key="2">
    <source>
        <dbReference type="EMBL" id="EOP85995.1"/>
    </source>
</evidence>